<dbReference type="PRINTS" id="PR00080">
    <property type="entry name" value="SDRFAMILY"/>
</dbReference>
<dbReference type="RefSeq" id="WP_345098430.1">
    <property type="nucleotide sequence ID" value="NZ_BAABGS010000016.1"/>
</dbReference>
<keyword evidence="5" id="KW-1185">Reference proteome</keyword>
<dbReference type="PRINTS" id="PR00081">
    <property type="entry name" value="GDHRDH"/>
</dbReference>
<evidence type="ECO:0000256" key="3">
    <source>
        <dbReference type="ARBA" id="ARBA00023027"/>
    </source>
</evidence>
<comment type="similarity">
    <text evidence="1">Belongs to the short-chain dehydrogenases/reductases (SDR) family.</text>
</comment>
<comment type="caution">
    <text evidence="4">The sequence shown here is derived from an EMBL/GenBank/DDBJ whole genome shotgun (WGS) entry which is preliminary data.</text>
</comment>
<accession>A0ABW5DEY9</accession>
<dbReference type="Proteomes" id="UP001597373">
    <property type="component" value="Unassembled WGS sequence"/>
</dbReference>
<reference evidence="5" key="1">
    <citation type="journal article" date="2019" name="Int. J. Syst. Evol. Microbiol.">
        <title>The Global Catalogue of Microorganisms (GCM) 10K type strain sequencing project: providing services to taxonomists for standard genome sequencing and annotation.</title>
        <authorList>
            <consortium name="The Broad Institute Genomics Platform"/>
            <consortium name="The Broad Institute Genome Sequencing Center for Infectious Disease"/>
            <person name="Wu L."/>
            <person name="Ma J."/>
        </authorList>
    </citation>
    <scope>NUCLEOTIDE SEQUENCE [LARGE SCALE GENOMIC DNA]</scope>
    <source>
        <strain evidence="5">KCTC 23707</strain>
    </source>
</reference>
<gene>
    <name evidence="4" type="ORF">ACFSMZ_01605</name>
</gene>
<organism evidence="4 5">
    <name type="scientific">Chelativorans composti</name>
    <dbReference type="NCBI Taxonomy" id="768533"/>
    <lineage>
        <taxon>Bacteria</taxon>
        <taxon>Pseudomonadati</taxon>
        <taxon>Pseudomonadota</taxon>
        <taxon>Alphaproteobacteria</taxon>
        <taxon>Hyphomicrobiales</taxon>
        <taxon>Phyllobacteriaceae</taxon>
        <taxon>Chelativorans</taxon>
    </lineage>
</organism>
<dbReference type="Gene3D" id="3.40.50.720">
    <property type="entry name" value="NAD(P)-binding Rossmann-like Domain"/>
    <property type="match status" value="1"/>
</dbReference>
<dbReference type="SUPFAM" id="SSF51735">
    <property type="entry name" value="NAD(P)-binding Rossmann-fold domains"/>
    <property type="match status" value="1"/>
</dbReference>
<dbReference type="PANTHER" id="PTHR43477:SF4">
    <property type="entry name" value="DEHYDROGENASE_REDUCTASE SDR FAMILY MEMBER 6"/>
    <property type="match status" value="1"/>
</dbReference>
<dbReference type="InterPro" id="IPR051122">
    <property type="entry name" value="SDR_DHRS6-like"/>
</dbReference>
<evidence type="ECO:0000313" key="5">
    <source>
        <dbReference type="Proteomes" id="UP001597373"/>
    </source>
</evidence>
<protein>
    <submittedName>
        <fullName evidence="4">SDR family oxidoreductase</fullName>
    </submittedName>
</protein>
<evidence type="ECO:0000256" key="1">
    <source>
        <dbReference type="ARBA" id="ARBA00006484"/>
    </source>
</evidence>
<dbReference type="EMBL" id="JBHUIR010000006">
    <property type="protein sequence ID" value="MFD2258464.1"/>
    <property type="molecule type" value="Genomic_DNA"/>
</dbReference>
<proteinExistence type="inferred from homology"/>
<dbReference type="InterPro" id="IPR002347">
    <property type="entry name" value="SDR_fam"/>
</dbReference>
<dbReference type="Pfam" id="PF13561">
    <property type="entry name" value="adh_short_C2"/>
    <property type="match status" value="1"/>
</dbReference>
<dbReference type="PANTHER" id="PTHR43477">
    <property type="entry name" value="DIHYDROANTICAPSIN 7-DEHYDROGENASE"/>
    <property type="match status" value="1"/>
</dbReference>
<sequence>MTSALSDKTVLVTAAAQGIGRASALAFARAGARVHAVDINGVRVKVLEADHPSITTHKLDVLDDRAVAALVSQIGSVDVLFNCAGIMYHDMILDFDMDHLDFAFDLNVKSMIRMIRAVLPGMIARKSGSIINMASAAGYVKGLPGQFTFSTTKAAVIGLTKSVAAECVSHGIRCNAICPGVIDTPSMNDRLKATGDYEGTRTTLLSRLPMGRFGTPEEVASLVVFVAGAPYLTGQTFMIDGGWTA</sequence>
<name>A0ABW5DEY9_9HYPH</name>
<dbReference type="InterPro" id="IPR036291">
    <property type="entry name" value="NAD(P)-bd_dom_sf"/>
</dbReference>
<keyword evidence="2" id="KW-0560">Oxidoreductase</keyword>
<evidence type="ECO:0000313" key="4">
    <source>
        <dbReference type="EMBL" id="MFD2258464.1"/>
    </source>
</evidence>
<evidence type="ECO:0000256" key="2">
    <source>
        <dbReference type="ARBA" id="ARBA00023002"/>
    </source>
</evidence>
<keyword evidence="3" id="KW-0520">NAD</keyword>